<name>A0A2U1KIU1_ARTAN</name>
<dbReference type="EMBL" id="PKPP01017797">
    <property type="protein sequence ID" value="PWA36694.1"/>
    <property type="molecule type" value="Genomic_DNA"/>
</dbReference>
<dbReference type="Proteomes" id="UP000245207">
    <property type="component" value="Unassembled WGS sequence"/>
</dbReference>
<comment type="caution">
    <text evidence="1">The sequence shown here is derived from an EMBL/GenBank/DDBJ whole genome shotgun (WGS) entry which is preliminary data.</text>
</comment>
<evidence type="ECO:0000313" key="1">
    <source>
        <dbReference type="EMBL" id="PWA36694.1"/>
    </source>
</evidence>
<proteinExistence type="predicted"/>
<reference evidence="1 2" key="1">
    <citation type="journal article" date="2018" name="Mol. Plant">
        <title>The genome of Artemisia annua provides insight into the evolution of Asteraceae family and artemisinin biosynthesis.</title>
        <authorList>
            <person name="Shen Q."/>
            <person name="Zhang L."/>
            <person name="Liao Z."/>
            <person name="Wang S."/>
            <person name="Yan T."/>
            <person name="Shi P."/>
            <person name="Liu M."/>
            <person name="Fu X."/>
            <person name="Pan Q."/>
            <person name="Wang Y."/>
            <person name="Lv Z."/>
            <person name="Lu X."/>
            <person name="Zhang F."/>
            <person name="Jiang W."/>
            <person name="Ma Y."/>
            <person name="Chen M."/>
            <person name="Hao X."/>
            <person name="Li L."/>
            <person name="Tang Y."/>
            <person name="Lv G."/>
            <person name="Zhou Y."/>
            <person name="Sun X."/>
            <person name="Brodelius P.E."/>
            <person name="Rose J.K.C."/>
            <person name="Tang K."/>
        </authorList>
    </citation>
    <scope>NUCLEOTIDE SEQUENCE [LARGE SCALE GENOMIC DNA]</scope>
    <source>
        <strain evidence="2">cv. Huhao1</strain>
        <tissue evidence="1">Leaf</tissue>
    </source>
</reference>
<gene>
    <name evidence="1" type="ORF">CTI12_AA597250</name>
</gene>
<protein>
    <submittedName>
        <fullName evidence="1">Uncharacterized protein</fullName>
    </submittedName>
</protein>
<keyword evidence="2" id="KW-1185">Reference proteome</keyword>
<accession>A0A2U1KIU1</accession>
<dbReference type="AlphaFoldDB" id="A0A2U1KIU1"/>
<sequence length="117" mass="13357">MAQFQLLDHLMDLSGSTNLHDKMRLWFVQQATECTAFANLLFVCCQHLRRVMNKNRIMMVDMESLGNRGVAEDCLEALRKTQDRHKSMLALLEGLLGQAHAGVHEEESNAIKMNENN</sequence>
<organism evidence="1 2">
    <name type="scientific">Artemisia annua</name>
    <name type="common">Sweet wormwood</name>
    <dbReference type="NCBI Taxonomy" id="35608"/>
    <lineage>
        <taxon>Eukaryota</taxon>
        <taxon>Viridiplantae</taxon>
        <taxon>Streptophyta</taxon>
        <taxon>Embryophyta</taxon>
        <taxon>Tracheophyta</taxon>
        <taxon>Spermatophyta</taxon>
        <taxon>Magnoliopsida</taxon>
        <taxon>eudicotyledons</taxon>
        <taxon>Gunneridae</taxon>
        <taxon>Pentapetalae</taxon>
        <taxon>asterids</taxon>
        <taxon>campanulids</taxon>
        <taxon>Asterales</taxon>
        <taxon>Asteraceae</taxon>
        <taxon>Asteroideae</taxon>
        <taxon>Anthemideae</taxon>
        <taxon>Artemisiinae</taxon>
        <taxon>Artemisia</taxon>
    </lineage>
</organism>
<evidence type="ECO:0000313" key="2">
    <source>
        <dbReference type="Proteomes" id="UP000245207"/>
    </source>
</evidence>
<dbReference type="STRING" id="35608.A0A2U1KIU1"/>